<dbReference type="EMBL" id="JAEDAM010000047">
    <property type="protein sequence ID" value="MBS8122156.1"/>
    <property type="molecule type" value="Genomic_DNA"/>
</dbReference>
<reference evidence="2 3" key="1">
    <citation type="journal article" date="2021" name="Nat. Commun.">
        <title>Reductive evolution and unique predatory mode in the CPR bacterium Vampirococcus lugosii.</title>
        <authorList>
            <person name="Moreira D."/>
            <person name="Zivanovic Y."/>
            <person name="Lopez-Archilla A.I."/>
            <person name="Iniesto M."/>
            <person name="Lopez-Garcia P."/>
        </authorList>
    </citation>
    <scope>NUCLEOTIDE SEQUENCE [LARGE SCALE GENOMIC DNA]</scope>
    <source>
        <strain evidence="2">Chiprana</strain>
    </source>
</reference>
<proteinExistence type="predicted"/>
<comment type="caution">
    <text evidence="2">The sequence shown here is derived from an EMBL/GenBank/DDBJ whole genome shotgun (WGS) entry which is preliminary data.</text>
</comment>
<organism evidence="2 3">
    <name type="scientific">Candidatus Vampirococcus lugosii</name>
    <dbReference type="NCBI Taxonomy" id="2789015"/>
    <lineage>
        <taxon>Bacteria</taxon>
        <taxon>Candidatus Absconditibacteriota</taxon>
        <taxon>Vampirococcus</taxon>
    </lineage>
</organism>
<evidence type="ECO:0000256" key="1">
    <source>
        <dbReference type="SAM" id="MobiDB-lite"/>
    </source>
</evidence>
<gene>
    <name evidence="2" type="ORF">VAMP_141n76</name>
</gene>
<accession>A0ABS5QLT1</accession>
<keyword evidence="3" id="KW-1185">Reference proteome</keyword>
<dbReference type="RefSeq" id="WP_213349425.1">
    <property type="nucleotide sequence ID" value="NZ_JAEDAM010000047.1"/>
</dbReference>
<name>A0ABS5QLT1_9BACT</name>
<feature type="region of interest" description="Disordered" evidence="1">
    <location>
        <begin position="1296"/>
        <end position="1321"/>
    </location>
</feature>
<evidence type="ECO:0000313" key="3">
    <source>
        <dbReference type="Proteomes" id="UP000680365"/>
    </source>
</evidence>
<evidence type="ECO:0000313" key="2">
    <source>
        <dbReference type="EMBL" id="MBS8122156.1"/>
    </source>
</evidence>
<dbReference type="Proteomes" id="UP000680365">
    <property type="component" value="Unassembled WGS sequence"/>
</dbReference>
<sequence length="1321" mass="151622">MELDQKNLDSLQKNNRNKLISNIQTQLLISLLYKNSNSQITNYDSFKNFISSNNISDQDIINNYKQIINKSGNKNLILDDFSNMGMTFDYVLSNDFLSSDFYIKYKNSLHNGFLQTIKNKLIEKIYILGLEENELNYYIENIGQVQDIDGLQVFFNTELIISDNLLEEQKNFISKQSISISDLVSNLDNDFITNLDNNEDIQSGFIKSSCKSEVIKYTDDMENYFSGLSNIFDTKNFIKEYLGEELFNKVKNIDKQYIESQKDKLNQKGFNIDDKFSDTLDQKDLDLNYIIANILLLDESEIDNSKKKFLLNNFSSIDNKKIDFEEFVEILFSSSFSSKLENYFSLPKSMINNHKEFITNLLNPNQKELNLYLGNKYTKLVFDEKKIFIDENMQINLNLKISQTQGDNEVLNLLKNLGIIDDNLQISNEKIGDLLYLNLSGLLTNGLSIDESVKSFDEDLQFNENMDGNETLSLINNDWKKIKGDKDAEFNIGSSLAFRVGESIYPGGGSQWGFMEITSEPKILYNGKVKIEANFYCGETNEYFSKKIEINYEQFSNFLNKEPVSGVSMKFKTIDSSDEFLKYIKNINLEDYKGFKNFKEKWLNLKEKGGKFFDSDNNQIDYVGMEYDEYNESGNSKKIPLLYYIKYLPDGIILGNENLSPKEKKMSYNAFSIFCSEKGLNPYTKEDAEMLKNKINANPDKKMKSNGLSISAMLISFKSIKDNYLERWKSEDELRASQFYMSLLDSKIASVIPGSIVSELRQEAFSEYDSKLWSIINKHKDRLSRDGAVHDKEIVNVIKNEVFEKKGSSKDKLKAAGYLLHSLEKGGGPYYRGLKKYSGSGAWVNAILGPEYLKVYQNNKSFLISQLKKTGDNETLQNELARLELDYIKDTVGSEKMRKIFGSKFQGALDGAISTNFSSSKVDEMHNNMSSKSNFEMVYNDLNGIMKGAMPARQIGTLRALSEKVDHEGHYQKWYGMMLLPIISGEYLNWDETLKTEYMKIAGTYSFPVGFFVNTYKGPEKIVKLFDYISKGSNEFSSFTSWSMNTISPDSGADKKEKIQSKFLYWWASNGSKISSFLSNSDLDNGAFAELKKLENLQNLNKEQKEIKEILGEYKDIVLKKGKDIPYDSKLKPNEAIPYMKSILHIGPKLADSSMKSHNGRDFNNPLGRGLWNIFNGTLKKYEFDVNINKFEYIMGVYSTWFVNVHSNTYSDILQSILHSKSDGKSKSETKKEIMSMFENCFGTGINRSMPSQMRQGLELLSSYIANNISNISNDKLESVLYVIFKQENVVSAKKKVDEDPNNLDYKRNRNQNPNLGGFNF</sequence>
<evidence type="ECO:0008006" key="4">
    <source>
        <dbReference type="Google" id="ProtNLM"/>
    </source>
</evidence>
<protein>
    <recommendedName>
        <fullName evidence="4">EF-hand domain-containing protein</fullName>
    </recommendedName>
</protein>